<reference evidence="1 2" key="1">
    <citation type="submission" date="2016-08" db="EMBL/GenBank/DDBJ databases">
        <title>Complete genome sequence of Acinetobacter baylyi strain GFJ2.</title>
        <authorList>
            <person name="Tabata M."/>
            <person name="Kuboki S."/>
            <person name="Gibu N."/>
            <person name="Kinouchi Y."/>
            <person name="Vangnai A."/>
            <person name="Kasai D."/>
            <person name="Fukuda M."/>
        </authorList>
    </citation>
    <scope>NUCLEOTIDE SEQUENCE [LARGE SCALE GENOMIC DNA]</scope>
    <source>
        <strain evidence="1 2">GFJ2</strain>
    </source>
</reference>
<evidence type="ECO:0008006" key="3">
    <source>
        <dbReference type="Google" id="ProtNLM"/>
    </source>
</evidence>
<organism evidence="1 2">
    <name type="scientific">Acinetobacter soli</name>
    <dbReference type="NCBI Taxonomy" id="487316"/>
    <lineage>
        <taxon>Bacteria</taxon>
        <taxon>Pseudomonadati</taxon>
        <taxon>Pseudomonadota</taxon>
        <taxon>Gammaproteobacteria</taxon>
        <taxon>Moraxellales</taxon>
        <taxon>Moraxellaceae</taxon>
        <taxon>Acinetobacter</taxon>
    </lineage>
</organism>
<dbReference type="eggNOG" id="COG3782">
    <property type="taxonomic scope" value="Bacteria"/>
</dbReference>
<dbReference type="Pfam" id="PF08907">
    <property type="entry name" value="DUF1853"/>
    <property type="match status" value="1"/>
</dbReference>
<gene>
    <name evidence="1" type="ORF">BEN76_09610</name>
</gene>
<dbReference type="Proteomes" id="UP000185674">
    <property type="component" value="Chromosome"/>
</dbReference>
<evidence type="ECO:0000313" key="2">
    <source>
        <dbReference type="Proteomes" id="UP000185674"/>
    </source>
</evidence>
<evidence type="ECO:0000313" key="1">
    <source>
        <dbReference type="EMBL" id="APV36257.1"/>
    </source>
</evidence>
<dbReference type="STRING" id="487316.BEN76_09610"/>
<dbReference type="AlphaFoldDB" id="A0A1P8EJ79"/>
<dbReference type="InterPro" id="IPR015003">
    <property type="entry name" value="DUF1853"/>
</dbReference>
<sequence>MTYFSSCLNQHEPWFQFKHDCVRHLAFTLASPNIISQVPEELRLETPFELHSTSFWLQQYDHYVQRLKALDQDPSPLLEFLGQLRSTRIGLRFEYMLWFWLLDTEYHAYKLIGHSIQKMKGTQTIGELDFLVYNTTEQRIEHWEVALKYYLGEKDLSLPYWYGLNREDTLLKKLAYFTERQFQFEEALGHSIDQRFAVLKGQLYRPQHMQHPKLPEWLNSHRRIGYWGFQTQADFRRLTRHEWMCPQLHGSTTPALWWSNGLYVNTQNPADCYMFRQAPAVPWVPGMFE</sequence>
<dbReference type="EMBL" id="CP016896">
    <property type="protein sequence ID" value="APV36257.1"/>
    <property type="molecule type" value="Genomic_DNA"/>
</dbReference>
<protein>
    <recommendedName>
        <fullName evidence="3">DUF1853 family protein</fullName>
    </recommendedName>
</protein>
<accession>A0A1P8EJ79</accession>
<proteinExistence type="predicted"/>
<name>A0A1P8EJ79_9GAMM</name>
<dbReference type="RefSeq" id="WP_076032952.1">
    <property type="nucleotide sequence ID" value="NZ_BKXY01000004.1"/>
</dbReference>
<dbReference type="KEGG" id="asol:BEN76_09610"/>